<evidence type="ECO:0000256" key="7">
    <source>
        <dbReference type="ARBA" id="ARBA00023163"/>
    </source>
</evidence>
<dbReference type="Proteomes" id="UP000002258">
    <property type="component" value="Chromosome 5"/>
</dbReference>
<comment type="similarity">
    <text evidence="1 9">Belongs to the phage and mitochondrial RNA polymerase family.</text>
</comment>
<dbReference type="OrthoDB" id="276422at2759"/>
<comment type="function">
    <text evidence="9">DNA-dependent RNA polymerase catalyzes the transcription of DNA into RNA using the four ribonucleoside triphosphates as substrates.</text>
</comment>
<evidence type="ECO:0000256" key="2">
    <source>
        <dbReference type="ARBA" id="ARBA00012418"/>
    </source>
</evidence>
<name>A3LWB9_PICST</name>
<accession>A3LWB9</accession>
<sequence>RTPNIHTSILINSFFQSVMQNDFNRSRKLLEKLRNKINTPDVKMASIHRVNYYSCFSLLLSNLISQGKVHIQNIKLLVDEATNEMNQLRTEIRSKLVLCVVNSLDDGVKYGGIYQQSIAKYAGALIKNFHIKPSQLAQEITKKETLDKLNRICAINSLTPKELPWVERVTSAIDNFKDDNGYVSLENLCRYIGYTRFANYDSNDSHKLKMFEIYDSLSTEKERADFIDNYLDFNKTREMILESNCLDLVENFDSIHLSKSRELQSIGHFKLIHSKMIYSWFESNVKELQRLKSKLKTVSVTTNLNEQEKILTKYLTYLELIPERALVTLFLSNMLSMTISSKEGGVKVVTLTKSLLSLFTRLLMKDKSFTNVKKTLLEFFNDKNDAARLIGALIDIFIHNCKFKIPPQQFEEFVQAQQLLRQYVEGDYKKDSHDNFDSFHSTLVPLEGKKTVGILRIHSYLYQQFKIYDSLAFNKSLYFPMLYPPKPWVSPTNGGYLLDLKPIITSSDIKTSMKYIDRANSSGQLNSTYEALNYLGSNAWAINSEVLQVFNEVMKLDEGFLKIPPTLKVLKTEEQEDYNDLKTKRILFNLVHVVANSYDVNGDMLFLPHNVDFRGRAYPMASLLTHYQEDAVRGIMMFWHSQPLGSTGLNWLKYQLAGVFGKDKLSFENRIQFVDENLESIRESAENPLSKNSWWKEADKPWQTLALCIELNRAYNYVEQGNKIEEFRSRMPVHQDGSCNGLQHYAALGADTAGGEAVNIVPNKENLSQRGDVYSSVLQIVIEKVQKDLTGEGNSDSSNSNFELSSIAMQILNRKLIKQTVMTTVYGVTTYGGASQIYLRIKDLIQEHEIKLHNDEKIDLEFLEKLRRYRRPLSLYLSKYVLNSISELFSGARIIQDWLVDNCFRAINSFDLETVDFIRHKSTTNNIPSFSSHTSFKPMMWTSLSGFPIVQLYKHSKSDVIPTSLQSISINKPQEIAPINKKKQMNAIAPNFIHSIDSIHMLMTCVAAKKANIPFVSVHDSFWTYPNHVDELSVLLREEFVRLHSSNIAENLREDLLYTMSKSFQLVWVYRAENAQLVDEIKELRKTYDISSYGGGTKIDKILYHELRQMTNDNSTGDKPFNRESTQSVQKILDKHNPTLYFRSRYNPKLVQQYDSSLESKLTKTFNRKEFTPVLVPVSILNCPPTGELDLSEVMKSRYFFS</sequence>
<dbReference type="InterPro" id="IPR046950">
    <property type="entry name" value="DNA-dir_Rpol_C_phage-type"/>
</dbReference>
<protein>
    <recommendedName>
        <fullName evidence="2 9">DNA-directed RNA polymerase</fullName>
        <ecNumber evidence="2 9">2.7.7.6</ecNumber>
    </recommendedName>
</protein>
<dbReference type="InterPro" id="IPR037159">
    <property type="entry name" value="RNA_POL_N_sf"/>
</dbReference>
<dbReference type="PROSITE" id="PS00489">
    <property type="entry name" value="RNA_POL_PHAGE_2"/>
    <property type="match status" value="1"/>
</dbReference>
<dbReference type="AlphaFoldDB" id="A3LWB9"/>
<dbReference type="InterPro" id="IPR002092">
    <property type="entry name" value="DNA-dir_Rpol_phage-type"/>
</dbReference>
<dbReference type="Pfam" id="PF00940">
    <property type="entry name" value="RNA_pol"/>
    <property type="match status" value="1"/>
</dbReference>
<evidence type="ECO:0000256" key="3">
    <source>
        <dbReference type="ARBA" id="ARBA00022478"/>
    </source>
</evidence>
<keyword evidence="10" id="KW-0175">Coiled coil</keyword>
<evidence type="ECO:0000259" key="11">
    <source>
        <dbReference type="SMART" id="SM01311"/>
    </source>
</evidence>
<proteinExistence type="inferred from homology"/>
<evidence type="ECO:0000313" key="12">
    <source>
        <dbReference type="EMBL" id="ABN67255.2"/>
    </source>
</evidence>
<keyword evidence="7 9" id="KW-0804">Transcription</keyword>
<dbReference type="FunFam" id="1.10.287.280:FF:000001">
    <property type="entry name" value="DNA-directed RNA polymerase"/>
    <property type="match status" value="1"/>
</dbReference>
<dbReference type="PANTHER" id="PTHR10102">
    <property type="entry name" value="DNA-DIRECTED RNA POLYMERASE, MITOCHONDRIAL"/>
    <property type="match status" value="1"/>
</dbReference>
<dbReference type="GO" id="GO:0034245">
    <property type="term" value="C:mitochondrial DNA-directed RNA polymerase complex"/>
    <property type="evidence" value="ECO:0007669"/>
    <property type="project" value="TreeGrafter"/>
</dbReference>
<dbReference type="GeneID" id="4839434"/>
<dbReference type="Pfam" id="PF14700">
    <property type="entry name" value="RPOL_N"/>
    <property type="match status" value="1"/>
</dbReference>
<evidence type="ECO:0000256" key="5">
    <source>
        <dbReference type="ARBA" id="ARBA00022695"/>
    </source>
</evidence>
<dbReference type="OMA" id="LVKRPVM"/>
<feature type="non-terminal residue" evidence="12">
    <location>
        <position position="1"/>
    </location>
</feature>
<dbReference type="KEGG" id="pic:PICST_60150"/>
<keyword evidence="4 9" id="KW-0808">Transferase</keyword>
<dbReference type="Gene3D" id="1.10.287.280">
    <property type="match status" value="1"/>
</dbReference>
<dbReference type="EMBL" id="CP000499">
    <property type="protein sequence ID" value="ABN67255.2"/>
    <property type="molecule type" value="Genomic_DNA"/>
</dbReference>
<dbReference type="SUPFAM" id="SSF56672">
    <property type="entry name" value="DNA/RNA polymerases"/>
    <property type="match status" value="1"/>
</dbReference>
<feature type="domain" description="DNA-directed RNA polymerase N-terminal" evidence="11">
    <location>
        <begin position="236"/>
        <end position="537"/>
    </location>
</feature>
<comment type="catalytic activity">
    <reaction evidence="8 9">
        <text>RNA(n) + a ribonucleoside 5'-triphosphate = RNA(n+1) + diphosphate</text>
        <dbReference type="Rhea" id="RHEA:21248"/>
        <dbReference type="Rhea" id="RHEA-COMP:14527"/>
        <dbReference type="Rhea" id="RHEA-COMP:17342"/>
        <dbReference type="ChEBI" id="CHEBI:33019"/>
        <dbReference type="ChEBI" id="CHEBI:61557"/>
        <dbReference type="ChEBI" id="CHEBI:140395"/>
        <dbReference type="EC" id="2.7.7.6"/>
    </reaction>
</comment>
<dbReference type="InParanoid" id="A3LWB9"/>
<evidence type="ECO:0000256" key="9">
    <source>
        <dbReference type="RuleBase" id="RU003805"/>
    </source>
</evidence>
<dbReference type="InterPro" id="IPR029262">
    <property type="entry name" value="RPOL_N"/>
</dbReference>
<dbReference type="InterPro" id="IPR043502">
    <property type="entry name" value="DNA/RNA_pol_sf"/>
</dbReference>
<dbReference type="GO" id="GO:0006390">
    <property type="term" value="P:mitochondrial transcription"/>
    <property type="evidence" value="ECO:0007669"/>
    <property type="project" value="TreeGrafter"/>
</dbReference>
<dbReference type="Gene3D" id="1.10.150.20">
    <property type="entry name" value="5' to 3' exonuclease, C-terminal subdomain"/>
    <property type="match status" value="1"/>
</dbReference>
<evidence type="ECO:0000256" key="8">
    <source>
        <dbReference type="ARBA" id="ARBA00048552"/>
    </source>
</evidence>
<dbReference type="eggNOG" id="KOG1038">
    <property type="taxonomic scope" value="Eukaryota"/>
</dbReference>
<dbReference type="Gene3D" id="1.10.1320.10">
    <property type="entry name" value="DNA-directed RNA polymerase, N-terminal domain"/>
    <property type="match status" value="1"/>
</dbReference>
<reference evidence="12 13" key="1">
    <citation type="journal article" date="2007" name="Nat. Biotechnol.">
        <title>Genome sequence of the lignocellulose-bioconverting and xylose-fermenting yeast Pichia stipitis.</title>
        <authorList>
            <person name="Jeffries T.W."/>
            <person name="Grigoriev I.V."/>
            <person name="Grimwood J."/>
            <person name="Laplaza J.M."/>
            <person name="Aerts A."/>
            <person name="Salamov A."/>
            <person name="Schmutz J."/>
            <person name="Lindquist E."/>
            <person name="Dehal P."/>
            <person name="Shapiro H."/>
            <person name="Jin Y.S."/>
            <person name="Passoth V."/>
            <person name="Richardson P.M."/>
        </authorList>
    </citation>
    <scope>NUCLEOTIDE SEQUENCE [LARGE SCALE GENOMIC DNA]</scope>
    <source>
        <strain evidence="13">ATCC 58785 / CBS 6054 / NBRC 10063 / NRRL Y-11545</strain>
    </source>
</reference>
<evidence type="ECO:0000256" key="6">
    <source>
        <dbReference type="ARBA" id="ARBA00022946"/>
    </source>
</evidence>
<dbReference type="PROSITE" id="PS00900">
    <property type="entry name" value="RNA_POL_PHAGE_1"/>
    <property type="match status" value="1"/>
</dbReference>
<dbReference type="GO" id="GO:0001018">
    <property type="term" value="F:mitochondrial promoter sequence-specific DNA binding"/>
    <property type="evidence" value="ECO:0007669"/>
    <property type="project" value="TreeGrafter"/>
</dbReference>
<dbReference type="SMART" id="SM01311">
    <property type="entry name" value="RPOL_N"/>
    <property type="match status" value="1"/>
</dbReference>
<feature type="coiled-coil region" evidence="10">
    <location>
        <begin position="71"/>
        <end position="98"/>
    </location>
</feature>
<evidence type="ECO:0000256" key="4">
    <source>
        <dbReference type="ARBA" id="ARBA00022679"/>
    </source>
</evidence>
<keyword evidence="13" id="KW-1185">Reference proteome</keyword>
<gene>
    <name evidence="12" type="primary">RPO32</name>
    <name evidence="12" type="ORF">PICST_60150</name>
</gene>
<organism evidence="12 13">
    <name type="scientific">Scheffersomyces stipitis (strain ATCC 58785 / CBS 6054 / NBRC 10063 / NRRL Y-11545)</name>
    <name type="common">Yeast</name>
    <name type="synonym">Pichia stipitis</name>
    <dbReference type="NCBI Taxonomy" id="322104"/>
    <lineage>
        <taxon>Eukaryota</taxon>
        <taxon>Fungi</taxon>
        <taxon>Dikarya</taxon>
        <taxon>Ascomycota</taxon>
        <taxon>Saccharomycotina</taxon>
        <taxon>Pichiomycetes</taxon>
        <taxon>Debaryomycetaceae</taxon>
        <taxon>Scheffersomyces</taxon>
    </lineage>
</organism>
<evidence type="ECO:0000313" key="13">
    <source>
        <dbReference type="Proteomes" id="UP000002258"/>
    </source>
</evidence>
<evidence type="ECO:0000256" key="10">
    <source>
        <dbReference type="SAM" id="Coils"/>
    </source>
</evidence>
<dbReference type="GO" id="GO:0003899">
    <property type="term" value="F:DNA-directed RNA polymerase activity"/>
    <property type="evidence" value="ECO:0007669"/>
    <property type="project" value="UniProtKB-EC"/>
</dbReference>
<evidence type="ECO:0000256" key="1">
    <source>
        <dbReference type="ARBA" id="ARBA00009493"/>
    </source>
</evidence>
<dbReference type="STRING" id="322104.A3LWB9"/>
<dbReference type="HOGENOM" id="CLU_007518_0_0_1"/>
<keyword evidence="6" id="KW-0809">Transit peptide</keyword>
<keyword evidence="3 9" id="KW-0240">DNA-directed RNA polymerase</keyword>
<dbReference type="PANTHER" id="PTHR10102:SF0">
    <property type="entry name" value="DNA-DIRECTED RNA POLYMERASE, MITOCHONDRIAL"/>
    <property type="match status" value="1"/>
</dbReference>
<dbReference type="RefSeq" id="XP_001385284.2">
    <property type="nucleotide sequence ID" value="XM_001385247.1"/>
</dbReference>
<dbReference type="EC" id="2.7.7.6" evidence="2 9"/>
<keyword evidence="5 9" id="KW-0548">Nucleotidyltransferase</keyword>